<sequence length="133" mass="15047">MVRYHPSLVHDCLDDMTALMQRCLKHSDLRIPKMALEALAEMVVSYGDDMLRFDRPRSASGGMNGSLLMDMARCTSSPSKLVAQTADEALRLYVTRLEQRRVVRTLERLHTNCHANIKAKLASLLVVATYRLN</sequence>
<dbReference type="AlphaFoldDB" id="A0AAD9IDE1"/>
<accession>A0AAD9IDE1</accession>
<proteinExistence type="predicted"/>
<dbReference type="Proteomes" id="UP001255856">
    <property type="component" value="Unassembled WGS sequence"/>
</dbReference>
<comment type="caution">
    <text evidence="1">The sequence shown here is derived from an EMBL/GenBank/DDBJ whole genome shotgun (WGS) entry which is preliminary data.</text>
</comment>
<name>A0AAD9IDE1_PROWI</name>
<keyword evidence="2" id="KW-1185">Reference proteome</keyword>
<dbReference type="EMBL" id="JASFZW010000013">
    <property type="protein sequence ID" value="KAK2075818.1"/>
    <property type="molecule type" value="Genomic_DNA"/>
</dbReference>
<organism evidence="1 2">
    <name type="scientific">Prototheca wickerhamii</name>
    <dbReference type="NCBI Taxonomy" id="3111"/>
    <lineage>
        <taxon>Eukaryota</taxon>
        <taxon>Viridiplantae</taxon>
        <taxon>Chlorophyta</taxon>
        <taxon>core chlorophytes</taxon>
        <taxon>Trebouxiophyceae</taxon>
        <taxon>Chlorellales</taxon>
        <taxon>Chlorellaceae</taxon>
        <taxon>Prototheca</taxon>
    </lineage>
</organism>
<dbReference type="SUPFAM" id="SSF48371">
    <property type="entry name" value="ARM repeat"/>
    <property type="match status" value="1"/>
</dbReference>
<dbReference type="InterPro" id="IPR016024">
    <property type="entry name" value="ARM-type_fold"/>
</dbReference>
<dbReference type="Gene3D" id="1.25.10.10">
    <property type="entry name" value="Leucine-rich Repeat Variant"/>
    <property type="match status" value="1"/>
</dbReference>
<dbReference type="InterPro" id="IPR011989">
    <property type="entry name" value="ARM-like"/>
</dbReference>
<gene>
    <name evidence="1" type="ORF">QBZ16_001559</name>
</gene>
<evidence type="ECO:0000313" key="1">
    <source>
        <dbReference type="EMBL" id="KAK2075818.1"/>
    </source>
</evidence>
<reference evidence="1" key="1">
    <citation type="submission" date="2021-01" db="EMBL/GenBank/DDBJ databases">
        <authorList>
            <person name="Eckstrom K.M.E."/>
        </authorList>
    </citation>
    <scope>NUCLEOTIDE SEQUENCE</scope>
    <source>
        <strain evidence="1">UVCC 0001</strain>
    </source>
</reference>
<protein>
    <submittedName>
        <fullName evidence="1">Uncharacterized protein</fullName>
    </submittedName>
</protein>
<evidence type="ECO:0000313" key="2">
    <source>
        <dbReference type="Proteomes" id="UP001255856"/>
    </source>
</evidence>